<reference evidence="1 2" key="1">
    <citation type="journal article" date="2022" name="bioRxiv">
        <title>The genome of the oomycete Peronosclerospora sorghi, a cosmopolitan pathogen of maize and sorghum, is inflated with dispersed pseudogenes.</title>
        <authorList>
            <person name="Fletcher K."/>
            <person name="Martin F."/>
            <person name="Isakeit T."/>
            <person name="Cavanaugh K."/>
            <person name="Magill C."/>
            <person name="Michelmore R."/>
        </authorList>
    </citation>
    <scope>NUCLEOTIDE SEQUENCE [LARGE SCALE GENOMIC DNA]</scope>
    <source>
        <strain evidence="1">P6</strain>
    </source>
</reference>
<sequence length="139" mass="15184">MEALRKRFVALNMAKKPGTKKNSKPTGTDNHGNNVPASKVPPGSRPASERMEILVQMRNEPESAKSNSSEKSISPLILKYQRILQESNGAGITADAKASTPFPSTKKKSQGNVNFGHKDEKKTLDSKPKCKVYSLECLT</sequence>
<dbReference type="EMBL" id="CM047587">
    <property type="protein sequence ID" value="KAI9906191.1"/>
    <property type="molecule type" value="Genomic_DNA"/>
</dbReference>
<accession>A0ACC0VJ88</accession>
<name>A0ACC0VJ88_9STRA</name>
<organism evidence="1 2">
    <name type="scientific">Peronosclerospora sorghi</name>
    <dbReference type="NCBI Taxonomy" id="230839"/>
    <lineage>
        <taxon>Eukaryota</taxon>
        <taxon>Sar</taxon>
        <taxon>Stramenopiles</taxon>
        <taxon>Oomycota</taxon>
        <taxon>Peronosporomycetes</taxon>
        <taxon>Peronosporales</taxon>
        <taxon>Peronosporaceae</taxon>
        <taxon>Peronosclerospora</taxon>
    </lineage>
</organism>
<protein>
    <submittedName>
        <fullName evidence="1">Uncharacterized protein</fullName>
    </submittedName>
</protein>
<keyword evidence="2" id="KW-1185">Reference proteome</keyword>
<gene>
    <name evidence="1" type="ORF">PsorP6_002981</name>
</gene>
<dbReference type="Proteomes" id="UP001163321">
    <property type="component" value="Chromosome 8"/>
</dbReference>
<evidence type="ECO:0000313" key="2">
    <source>
        <dbReference type="Proteomes" id="UP001163321"/>
    </source>
</evidence>
<comment type="caution">
    <text evidence="1">The sequence shown here is derived from an EMBL/GenBank/DDBJ whole genome shotgun (WGS) entry which is preliminary data.</text>
</comment>
<evidence type="ECO:0000313" key="1">
    <source>
        <dbReference type="EMBL" id="KAI9906191.1"/>
    </source>
</evidence>
<proteinExistence type="predicted"/>